<keyword evidence="3" id="KW-0732">Signal</keyword>
<feature type="chain" id="PRO_5044700682" evidence="3">
    <location>
        <begin position="19"/>
        <end position="605"/>
    </location>
</feature>
<feature type="region of interest" description="Disordered" evidence="1">
    <location>
        <begin position="495"/>
        <end position="515"/>
    </location>
</feature>
<evidence type="ECO:0000313" key="6">
    <source>
        <dbReference type="RefSeq" id="XP_050557873.1"/>
    </source>
</evidence>
<organism evidence="4 5">
    <name type="scientific">Spodoptera frugiperda</name>
    <name type="common">Fall armyworm</name>
    <dbReference type="NCBI Taxonomy" id="7108"/>
    <lineage>
        <taxon>Eukaryota</taxon>
        <taxon>Metazoa</taxon>
        <taxon>Ecdysozoa</taxon>
        <taxon>Arthropoda</taxon>
        <taxon>Hexapoda</taxon>
        <taxon>Insecta</taxon>
        <taxon>Pterygota</taxon>
        <taxon>Neoptera</taxon>
        <taxon>Endopterygota</taxon>
        <taxon>Lepidoptera</taxon>
        <taxon>Glossata</taxon>
        <taxon>Ditrysia</taxon>
        <taxon>Noctuoidea</taxon>
        <taxon>Noctuidae</taxon>
        <taxon>Amphipyrinae</taxon>
        <taxon>Spodoptera</taxon>
    </lineage>
</organism>
<evidence type="ECO:0000313" key="8">
    <source>
        <dbReference type="RefSeq" id="XP_050557876.1"/>
    </source>
</evidence>
<dbReference type="Proteomes" id="UP000829999">
    <property type="component" value="Chromosome 21"/>
</dbReference>
<feature type="signal peptide" evidence="3">
    <location>
        <begin position="1"/>
        <end position="18"/>
    </location>
</feature>
<accession>A0A9R0E236</accession>
<evidence type="ECO:0000313" key="4">
    <source>
        <dbReference type="Proteomes" id="UP000829999"/>
    </source>
</evidence>
<sequence>MISFQLVFFTTLAVNVCGQHILHSPVSFKYLENDFLNLNIVLENVPSDITQYLLHIRTDRHGLNISHITPKNGTHNVKTKLNVKNVVLDLEIKNNGQTCAIFNILNGTQSTGLDGRSEFREQCLNHYDKNYCSIKVDFKNRCEDDSRLECDMKDETLTCFSGNIGHSEVAWSQHYIGPNDESSVSLPSTKVKGNSYMKMKMYKFDNNTQLSMETEFSKKYYNVSVPVEKAEDYELETSYIDENQTSYSFTCKGAESRISALYYNCSKIYTYDRKSLNWTKPIDLVNILFCCVQYKISKYGADVIVERIVDQFTQIRIKPTQIQKTNKPMCTMKKDYILQCTCPETPDYKIKWSQVITKNYKSTKKEQEILWSYETKSLDLSMKIYKFDNNTEIKCEDINQRTTKVNTAQNTYSINIPDVKNKTGQYNTLKDIVMNTTIPSYSECATRAIIRLIHPNDEIIERMHYNKNSAHKVCCISFEDPGTLIRDIKIISSLSQTSMPGTPNTTTSPLKDNQDEAESSTGIGLYVILPTLLIVVILLLILGLYFKKRRNSSQSQQMLQLETYGTTEKVLYAELAIEPRNDTRVVVRTNESPYAEIIGVLHRHR</sequence>
<dbReference type="RefSeq" id="XP_050557873.1">
    <property type="nucleotide sequence ID" value="XM_050701916.1"/>
</dbReference>
<feature type="transmembrane region" description="Helical" evidence="2">
    <location>
        <begin position="523"/>
        <end position="546"/>
    </location>
</feature>
<keyword evidence="2" id="KW-0812">Transmembrane</keyword>
<feature type="compositionally biased region" description="Polar residues" evidence="1">
    <location>
        <begin position="495"/>
        <end position="511"/>
    </location>
</feature>
<evidence type="ECO:0000313" key="5">
    <source>
        <dbReference type="RefSeq" id="XP_050557872.1"/>
    </source>
</evidence>
<dbReference type="AlphaFoldDB" id="A0A9R0E236"/>
<evidence type="ECO:0000313" key="7">
    <source>
        <dbReference type="RefSeq" id="XP_050557875.1"/>
    </source>
</evidence>
<dbReference type="RefSeq" id="XP_050557872.1">
    <property type="nucleotide sequence ID" value="XM_050701915.1"/>
</dbReference>
<evidence type="ECO:0000256" key="3">
    <source>
        <dbReference type="SAM" id="SignalP"/>
    </source>
</evidence>
<keyword evidence="4" id="KW-1185">Reference proteome</keyword>
<evidence type="ECO:0000313" key="9">
    <source>
        <dbReference type="RefSeq" id="XP_050557877.1"/>
    </source>
</evidence>
<proteinExistence type="predicted"/>
<dbReference type="RefSeq" id="XP_050557877.1">
    <property type="nucleotide sequence ID" value="XM_050701920.1"/>
</dbReference>
<keyword evidence="2" id="KW-0472">Membrane</keyword>
<protein>
    <submittedName>
        <fullName evidence="5">Uncharacterized protein LOC118280311 isoform X1</fullName>
    </submittedName>
    <submittedName>
        <fullName evidence="6">Uncharacterized protein LOC118280311 isoform X2</fullName>
    </submittedName>
    <submittedName>
        <fullName evidence="7">Uncharacterized protein LOC118280311 isoform X3</fullName>
    </submittedName>
    <submittedName>
        <fullName evidence="8">Uncharacterized protein LOC118280311 isoform X4</fullName>
    </submittedName>
    <submittedName>
        <fullName evidence="9">Uncharacterized protein LOC118280311 isoform X5</fullName>
    </submittedName>
</protein>
<dbReference type="GeneID" id="118280311"/>
<keyword evidence="2" id="KW-1133">Transmembrane helix</keyword>
<evidence type="ECO:0000256" key="2">
    <source>
        <dbReference type="SAM" id="Phobius"/>
    </source>
</evidence>
<gene>
    <name evidence="5 6 7 8 9" type="primary">LOC118280311</name>
</gene>
<evidence type="ECO:0000256" key="1">
    <source>
        <dbReference type="SAM" id="MobiDB-lite"/>
    </source>
</evidence>
<reference evidence="5 6" key="1">
    <citation type="submission" date="2025-04" db="UniProtKB">
        <authorList>
            <consortium name="RefSeq"/>
        </authorList>
    </citation>
    <scope>IDENTIFICATION</scope>
    <source>
        <tissue evidence="5 6">Whole larval tissue</tissue>
    </source>
</reference>
<name>A0A9R0E236_SPOFR</name>
<dbReference type="RefSeq" id="XP_050557876.1">
    <property type="nucleotide sequence ID" value="XM_050701919.1"/>
</dbReference>
<dbReference type="RefSeq" id="XP_050557875.1">
    <property type="nucleotide sequence ID" value="XM_050701918.1"/>
</dbReference>